<keyword evidence="3 9" id="KW-0813">Transport</keyword>
<organism evidence="11 12">
    <name type="scientific">Corynebacterium matruchotii</name>
    <dbReference type="NCBI Taxonomy" id="43768"/>
    <lineage>
        <taxon>Bacteria</taxon>
        <taxon>Bacillati</taxon>
        <taxon>Actinomycetota</taxon>
        <taxon>Actinomycetes</taxon>
        <taxon>Mycobacteriales</taxon>
        <taxon>Corynebacteriaceae</taxon>
        <taxon>Corynebacterium</taxon>
    </lineage>
</organism>
<feature type="domain" description="ABC transmembrane type-1" evidence="10">
    <location>
        <begin position="93"/>
        <end position="288"/>
    </location>
</feature>
<protein>
    <submittedName>
        <fullName evidence="11">Putative sugar ABC transport system membrane protein</fullName>
    </submittedName>
</protein>
<feature type="transmembrane region" description="Helical" evidence="9">
    <location>
        <begin position="207"/>
        <end position="230"/>
    </location>
</feature>
<sequence>MTDKTTGAAVVTDANQPKLHNQVASRRITDIAVHALLGILAIIWVMPIVWVVLESFNKDTAPYQQTFFPTEYTLNNYVQLFTETEVLNFPRMFMNTFIIAVFTCVISVSFVLLVSFCLSRLRFPFRRIYMNTALVLGMFPGIMAVVAIYFILKALRLTGGSTTNIALIIVYSAGAGMTFYMMKGYMDTIPASLDEAAYLDGCSKWQVFYLIILPIVKPMIVYQAITGFLIPWLDFVLARAIARTQDNYTVSLGLWRMLEREYIQDWFARFAAGAVCVSIPIVILFILMQRFYQESMAGSVKG</sequence>
<name>A0A448TGL0_9CORY</name>
<reference evidence="11 12" key="1">
    <citation type="submission" date="2018-06" db="EMBL/GenBank/DDBJ databases">
        <authorList>
            <consortium name="Pathogen Informatics"/>
            <person name="Doyle S."/>
        </authorList>
    </citation>
    <scope>NUCLEOTIDE SEQUENCE [LARGE SCALE GENOMIC DNA]</scope>
    <source>
        <strain evidence="11 12">NCTC10254</strain>
    </source>
</reference>
<feature type="transmembrane region" description="Helical" evidence="9">
    <location>
        <begin position="164"/>
        <end position="186"/>
    </location>
</feature>
<dbReference type="PROSITE" id="PS50928">
    <property type="entry name" value="ABC_TM1"/>
    <property type="match status" value="1"/>
</dbReference>
<evidence type="ECO:0000256" key="1">
    <source>
        <dbReference type="ARBA" id="ARBA00004651"/>
    </source>
</evidence>
<gene>
    <name evidence="11" type="primary">ycjP_2</name>
    <name evidence="11" type="ORF">NCTC10254_00492</name>
</gene>
<evidence type="ECO:0000256" key="2">
    <source>
        <dbReference type="ARBA" id="ARBA00009047"/>
    </source>
</evidence>
<dbReference type="EMBL" id="UARK01000001">
    <property type="protein sequence ID" value="SPW24127.1"/>
    <property type="molecule type" value="Genomic_DNA"/>
</dbReference>
<dbReference type="Proteomes" id="UP000249886">
    <property type="component" value="Unassembled WGS sequence"/>
</dbReference>
<dbReference type="InterPro" id="IPR035906">
    <property type="entry name" value="MetI-like_sf"/>
</dbReference>
<keyword evidence="6 9" id="KW-0812">Transmembrane</keyword>
<evidence type="ECO:0000256" key="9">
    <source>
        <dbReference type="RuleBase" id="RU363032"/>
    </source>
</evidence>
<evidence type="ECO:0000256" key="5">
    <source>
        <dbReference type="ARBA" id="ARBA00022597"/>
    </source>
</evidence>
<dbReference type="GO" id="GO:0042956">
    <property type="term" value="P:maltodextrin transmembrane transport"/>
    <property type="evidence" value="ECO:0007669"/>
    <property type="project" value="TreeGrafter"/>
</dbReference>
<feature type="transmembrane region" description="Helical" evidence="9">
    <location>
        <begin position="266"/>
        <end position="287"/>
    </location>
</feature>
<evidence type="ECO:0000256" key="4">
    <source>
        <dbReference type="ARBA" id="ARBA00022475"/>
    </source>
</evidence>
<evidence type="ECO:0000259" key="10">
    <source>
        <dbReference type="PROSITE" id="PS50928"/>
    </source>
</evidence>
<keyword evidence="7 9" id="KW-1133">Transmembrane helix</keyword>
<dbReference type="GO" id="GO:0015423">
    <property type="term" value="F:ABC-type maltose transporter activity"/>
    <property type="evidence" value="ECO:0007669"/>
    <property type="project" value="TreeGrafter"/>
</dbReference>
<comment type="subcellular location">
    <subcellularLocation>
        <location evidence="1 9">Cell membrane</location>
        <topology evidence="1 9">Multi-pass membrane protein</topology>
    </subcellularLocation>
</comment>
<comment type="similarity">
    <text evidence="2">Belongs to the binding-protein-dependent transport system permease family. MalFG subfamily.</text>
</comment>
<dbReference type="InterPro" id="IPR050901">
    <property type="entry name" value="BP-dep_ABC_trans_perm"/>
</dbReference>
<evidence type="ECO:0000256" key="3">
    <source>
        <dbReference type="ARBA" id="ARBA00022448"/>
    </source>
</evidence>
<feature type="transmembrane region" description="Helical" evidence="9">
    <location>
        <begin position="31"/>
        <end position="53"/>
    </location>
</feature>
<feature type="transmembrane region" description="Helical" evidence="9">
    <location>
        <begin position="128"/>
        <end position="152"/>
    </location>
</feature>
<dbReference type="Pfam" id="PF00528">
    <property type="entry name" value="BPD_transp_1"/>
    <property type="match status" value="1"/>
</dbReference>
<evidence type="ECO:0000256" key="7">
    <source>
        <dbReference type="ARBA" id="ARBA00022989"/>
    </source>
</evidence>
<accession>A0A448TGL0</accession>
<dbReference type="AlphaFoldDB" id="A0A448TGL0"/>
<keyword evidence="8 9" id="KW-0472">Membrane</keyword>
<dbReference type="InterPro" id="IPR000515">
    <property type="entry name" value="MetI-like"/>
</dbReference>
<dbReference type="CDD" id="cd06261">
    <property type="entry name" value="TM_PBP2"/>
    <property type="match status" value="1"/>
</dbReference>
<dbReference type="Gene3D" id="1.10.3720.10">
    <property type="entry name" value="MetI-like"/>
    <property type="match status" value="1"/>
</dbReference>
<evidence type="ECO:0000313" key="11">
    <source>
        <dbReference type="EMBL" id="SPW24127.1"/>
    </source>
</evidence>
<keyword evidence="5" id="KW-0762">Sugar transport</keyword>
<dbReference type="GO" id="GO:0005886">
    <property type="term" value="C:plasma membrane"/>
    <property type="evidence" value="ECO:0007669"/>
    <property type="project" value="UniProtKB-SubCell"/>
</dbReference>
<evidence type="ECO:0000256" key="8">
    <source>
        <dbReference type="ARBA" id="ARBA00023136"/>
    </source>
</evidence>
<evidence type="ECO:0000313" key="12">
    <source>
        <dbReference type="Proteomes" id="UP000249886"/>
    </source>
</evidence>
<feature type="transmembrane region" description="Helical" evidence="9">
    <location>
        <begin position="92"/>
        <end position="116"/>
    </location>
</feature>
<dbReference type="PANTHER" id="PTHR32243:SF50">
    <property type="entry name" value="MALTOSE_MALTODEXTRIN TRANSPORT SYSTEM PERMEASE PROTEIN MALG"/>
    <property type="match status" value="1"/>
</dbReference>
<comment type="caution">
    <text evidence="11">The sequence shown here is derived from an EMBL/GenBank/DDBJ whole genome shotgun (WGS) entry which is preliminary data.</text>
</comment>
<keyword evidence="4" id="KW-1003">Cell membrane</keyword>
<evidence type="ECO:0000256" key="6">
    <source>
        <dbReference type="ARBA" id="ARBA00022692"/>
    </source>
</evidence>
<proteinExistence type="inferred from homology"/>
<dbReference type="SUPFAM" id="SSF161098">
    <property type="entry name" value="MetI-like"/>
    <property type="match status" value="1"/>
</dbReference>
<dbReference type="PANTHER" id="PTHR32243">
    <property type="entry name" value="MALTOSE TRANSPORT SYSTEM PERMEASE-RELATED"/>
    <property type="match status" value="1"/>
</dbReference>